<dbReference type="EMBL" id="KN880564">
    <property type="protein sequence ID" value="KIY66138.1"/>
    <property type="molecule type" value="Genomic_DNA"/>
</dbReference>
<keyword evidence="1" id="KW-0479">Metal-binding</keyword>
<dbReference type="PROSITE" id="PS50865">
    <property type="entry name" value="ZF_MYND_2"/>
    <property type="match status" value="1"/>
</dbReference>
<dbReference type="Pfam" id="PF01753">
    <property type="entry name" value="zf-MYND"/>
    <property type="match status" value="1"/>
</dbReference>
<gene>
    <name evidence="6" type="ORF">CYLTODRAFT_423701</name>
</gene>
<evidence type="ECO:0000313" key="6">
    <source>
        <dbReference type="EMBL" id="KIY66138.1"/>
    </source>
</evidence>
<evidence type="ECO:0000256" key="4">
    <source>
        <dbReference type="PROSITE-ProRule" id="PRU00134"/>
    </source>
</evidence>
<keyword evidence="3" id="KW-0862">Zinc</keyword>
<reference evidence="6 7" key="1">
    <citation type="journal article" date="2015" name="Fungal Genet. Biol.">
        <title>Evolution of novel wood decay mechanisms in Agaricales revealed by the genome sequences of Fistulina hepatica and Cylindrobasidium torrendii.</title>
        <authorList>
            <person name="Floudas D."/>
            <person name="Held B.W."/>
            <person name="Riley R."/>
            <person name="Nagy L.G."/>
            <person name="Koehler G."/>
            <person name="Ransdell A.S."/>
            <person name="Younus H."/>
            <person name="Chow J."/>
            <person name="Chiniquy J."/>
            <person name="Lipzen A."/>
            <person name="Tritt A."/>
            <person name="Sun H."/>
            <person name="Haridas S."/>
            <person name="LaButti K."/>
            <person name="Ohm R.A."/>
            <person name="Kues U."/>
            <person name="Blanchette R.A."/>
            <person name="Grigoriev I.V."/>
            <person name="Minto R.E."/>
            <person name="Hibbett D.S."/>
        </authorList>
    </citation>
    <scope>NUCLEOTIDE SEQUENCE [LARGE SCALE GENOMIC DNA]</scope>
    <source>
        <strain evidence="6 7">FP15055 ss-10</strain>
    </source>
</reference>
<keyword evidence="2 4" id="KW-0863">Zinc-finger</keyword>
<dbReference type="SUPFAM" id="SSF144232">
    <property type="entry name" value="HIT/MYND zinc finger-like"/>
    <property type="match status" value="1"/>
</dbReference>
<dbReference type="InterPro" id="IPR002893">
    <property type="entry name" value="Znf_MYND"/>
</dbReference>
<keyword evidence="7" id="KW-1185">Reference proteome</keyword>
<dbReference type="AlphaFoldDB" id="A0A0D7B6D9"/>
<dbReference type="STRING" id="1314674.A0A0D7B6D9"/>
<sequence>MTSTLRCAYEGIGEDHPKDYPPPKLCANCRKVAYCSRDCQVDDWDYHVFDCPGANISTAHYLMKAIREDLMPTDAQTCDDWGFTRAGPDGNKILGLFQGLRILIPGLRAHDLRIWKKKGVLVQKIKEEFERLDSPYAKGKYYPWFLQNKWVLDTSLPVPPERGTEAVVRRMKAASIAYVGRDMSEEMQSWSERRQECHLACVSALTGSHLAPHSPGWVSFGYCVARDSYEEMQIGTCYKRLFQERKCPFLDFCDAHENASMFALLKKYGVAPEYRHFEHVLGQSTVHESVWDLKEALLSEQTPPRSVLVDYGFVNCRSNEEHARLVDVYKGMLHKPGFDEMDLHAACIKGDILKYADGILKFGAKEKKALAQLMKNPYPLY</sequence>
<proteinExistence type="predicted"/>
<dbReference type="GO" id="GO:0008270">
    <property type="term" value="F:zinc ion binding"/>
    <property type="evidence" value="ECO:0007669"/>
    <property type="project" value="UniProtKB-KW"/>
</dbReference>
<organism evidence="6 7">
    <name type="scientific">Cylindrobasidium torrendii FP15055 ss-10</name>
    <dbReference type="NCBI Taxonomy" id="1314674"/>
    <lineage>
        <taxon>Eukaryota</taxon>
        <taxon>Fungi</taxon>
        <taxon>Dikarya</taxon>
        <taxon>Basidiomycota</taxon>
        <taxon>Agaricomycotina</taxon>
        <taxon>Agaricomycetes</taxon>
        <taxon>Agaricomycetidae</taxon>
        <taxon>Agaricales</taxon>
        <taxon>Marasmiineae</taxon>
        <taxon>Physalacriaceae</taxon>
        <taxon>Cylindrobasidium</taxon>
    </lineage>
</organism>
<evidence type="ECO:0000256" key="2">
    <source>
        <dbReference type="ARBA" id="ARBA00022771"/>
    </source>
</evidence>
<evidence type="ECO:0000256" key="1">
    <source>
        <dbReference type="ARBA" id="ARBA00022723"/>
    </source>
</evidence>
<protein>
    <recommendedName>
        <fullName evidence="5">MYND-type domain-containing protein</fullName>
    </recommendedName>
</protein>
<dbReference type="Proteomes" id="UP000054007">
    <property type="component" value="Unassembled WGS sequence"/>
</dbReference>
<evidence type="ECO:0000256" key="3">
    <source>
        <dbReference type="ARBA" id="ARBA00022833"/>
    </source>
</evidence>
<evidence type="ECO:0000313" key="7">
    <source>
        <dbReference type="Proteomes" id="UP000054007"/>
    </source>
</evidence>
<dbReference type="OrthoDB" id="4851849at2759"/>
<feature type="domain" description="MYND-type" evidence="5">
    <location>
        <begin position="7"/>
        <end position="51"/>
    </location>
</feature>
<evidence type="ECO:0000259" key="5">
    <source>
        <dbReference type="PROSITE" id="PS50865"/>
    </source>
</evidence>
<accession>A0A0D7B6D9</accession>
<name>A0A0D7B6D9_9AGAR</name>
<dbReference type="Gene3D" id="6.10.140.2220">
    <property type="match status" value="1"/>
</dbReference>